<organism evidence="1 2">
    <name type="scientific">candidate division WWE3 bacterium CG06_land_8_20_14_3_00_42_16</name>
    <dbReference type="NCBI Taxonomy" id="1975083"/>
    <lineage>
        <taxon>Bacteria</taxon>
        <taxon>Katanobacteria</taxon>
    </lineage>
</organism>
<gene>
    <name evidence="1" type="ORF">COS81_02705</name>
</gene>
<comment type="caution">
    <text evidence="1">The sequence shown here is derived from an EMBL/GenBank/DDBJ whole genome shotgun (WGS) entry which is preliminary data.</text>
</comment>
<protein>
    <submittedName>
        <fullName evidence="1">Uncharacterized protein</fullName>
    </submittedName>
</protein>
<evidence type="ECO:0000313" key="2">
    <source>
        <dbReference type="Proteomes" id="UP000229916"/>
    </source>
</evidence>
<dbReference type="EMBL" id="PEWD01000056">
    <property type="protein sequence ID" value="PIU68764.1"/>
    <property type="molecule type" value="Genomic_DNA"/>
</dbReference>
<name>A0A2M7AN20_UNCKA</name>
<proteinExistence type="predicted"/>
<evidence type="ECO:0000313" key="1">
    <source>
        <dbReference type="EMBL" id="PIU68764.1"/>
    </source>
</evidence>
<accession>A0A2M7AN20</accession>
<dbReference type="AlphaFoldDB" id="A0A2M7AN20"/>
<reference evidence="2" key="1">
    <citation type="submission" date="2017-09" db="EMBL/GenBank/DDBJ databases">
        <title>Depth-based differentiation of microbial function through sediment-hosted aquifers and enrichment of novel symbionts in the deep terrestrial subsurface.</title>
        <authorList>
            <person name="Probst A.J."/>
            <person name="Ladd B."/>
            <person name="Jarett J.K."/>
            <person name="Geller-Mcgrath D.E."/>
            <person name="Sieber C.M.K."/>
            <person name="Emerson J.B."/>
            <person name="Anantharaman K."/>
            <person name="Thomas B.C."/>
            <person name="Malmstrom R."/>
            <person name="Stieglmeier M."/>
            <person name="Klingl A."/>
            <person name="Woyke T."/>
            <person name="Ryan C.M."/>
            <person name="Banfield J.F."/>
        </authorList>
    </citation>
    <scope>NUCLEOTIDE SEQUENCE [LARGE SCALE GENOMIC DNA]</scope>
</reference>
<sequence>MASKSKKPSKRPILIFLLILGLLLPHFLSSNQKITQAKEQATLAILTPRSHPGAGEDWAVSFETQGTADLTITPMDGATIDDLEFVGMKCSEEEVIPEIREGDVLFFPNWTCDDIGTVTHLVNVAGKHTLKFQFGDKTAYAYNNPDVETLRPNVAGDEENLSYGISGAGNHWQDVDEAIADDETTKVRNDTDYNNFQRDLYGIENSSGSGTINSVTIYARVRQGIANGDFLKIVLKTGGTVYESTKSITGSWVNYSHEWTSNSGGGS</sequence>
<dbReference type="Proteomes" id="UP000229916">
    <property type="component" value="Unassembled WGS sequence"/>
</dbReference>